<dbReference type="Gene3D" id="3.40.50.300">
    <property type="entry name" value="P-loop containing nucleotide triphosphate hydrolases"/>
    <property type="match status" value="1"/>
</dbReference>
<dbReference type="Pfam" id="PF13646">
    <property type="entry name" value="HEAT_2"/>
    <property type="match status" value="1"/>
</dbReference>
<dbReference type="InterPro" id="IPR007111">
    <property type="entry name" value="NACHT_NTPase"/>
</dbReference>
<sequence>MGSPSAGSPVDQALPSQSRSAREGVHLVQVNPNTRDKEADVDIIAIHGLDTKSPDTWTWRSGDVAVNWLSDSDMLPKRFPTARIFTCDWPAHLFRDRNTVESTVKELARSLLLGIRTRPGGDTSRPLLFIASCLGGIILTQALVIAAKPDSEYGTVWTATGGVVFLATPFRGTSFKDIASFSIDFLKVYSMLTDKVVTKLLDSVKESTPFLEGLVGDFTKICRQGEQEGRLAIFYETKESNLLRKLLIRQVADLMKPPKLLVPSHSACLDIVHNRIGLARTHVEMNKFRSNEDPGFHAVVGRLEMILCEIRNGRPIEKADTWIRSQCYGPERLKLERLSGNELPMGQCYINLAIIEKQKDVKRPEEQSNPGDTAVQSSPFSLAARLKIDKPDKQVQVELPKIFNKRKSPDGQDIEPRRILIRGRAGVGKTTLCKKMVYDFVHHGTWRHLFDRVLWVPLRRLKGWGSGPYNFEQLFLREFFFEHKDPNKYEPLIQALGGALGDGDTRTLFILDGLDEVSREWNSNTHEYGFLRMLLNEKNVIITSRPFAEFRHGVDAIDLELETVGFYPEQVDEYIEKVFIDAEKSREVQLFLSTRPLLRDLVRIPIQLDALCWAWKGEDTVESKLDTMTAIYTAIEIKLWKKDIGRLDQYQQSAVLWGDIEKAGQGLTRKIVEKEQFFLELLAFTGLKNDIIDFDWRYREEISKCFDNFSVDPRLMRTSFLRTSDPPSKNKEHTYHFIHLTYQEYFAAQYFVRQWKSKQPLKCLPPGDQESLDAEPKAFLQKYKYDTRYDIMWRFVSGMLDADKQAHAFFNAIEEQPRDLLGPAHQRLIMHCLHEVSQKRDFRKRLEQKMSDWLIFECEFTGESFLARETDFPENALKHALEDGSQRVTILRSIRYRQRVPSSILDLMAVWLFDKELSGDIVTAIQEVLKSQSGSLSEPILQSIAARLDDSEEYIRQTASRALEQQAGLPEPILQSIATQLNNSNSEIQWAAIEVLGWQASLPEPILQSIAARLDDSKEYIRQTANRALGRQADLPEPILQSITIRLDSCNSDIRCAAIKVLSQQASLPEPILQSIATRLDNDNSNIRTAAIKVLSWQASLPEPILQSIAIQLNSSKEYIRQAAINALSRQADLPEPILQSIAIQLNNSNSETEWNTIYALRRQASLPEPILQWIATQLDNSDSETQQAAIEALGRQAGLPEPILQSIATQLNNSNSGIQWTTIEALSRQASLPEPILQWIVTQLDSSYSEIRLTASMVLSREASLPEPILQSIAERLKNESTRDEAERTLRNHHKLYSTLLKDPSQPFAYSILLRHSFREQLSWHIDNAESFLVTVRPPNHPDSSVRATTTP</sequence>
<dbReference type="Pfam" id="PF23238">
    <property type="entry name" value="DUF7068"/>
    <property type="match status" value="1"/>
</dbReference>
<evidence type="ECO:0000256" key="1">
    <source>
        <dbReference type="SAM" id="MobiDB-lite"/>
    </source>
</evidence>
<dbReference type="SUPFAM" id="SSF48371">
    <property type="entry name" value="ARM repeat"/>
    <property type="match status" value="1"/>
</dbReference>
<dbReference type="PANTHER" id="PTHR46844">
    <property type="entry name" value="SLR5058 PROTEIN"/>
    <property type="match status" value="1"/>
</dbReference>
<evidence type="ECO:0000259" key="2">
    <source>
        <dbReference type="PROSITE" id="PS50837"/>
    </source>
</evidence>
<feature type="domain" description="NACHT" evidence="2">
    <location>
        <begin position="417"/>
        <end position="546"/>
    </location>
</feature>
<feature type="region of interest" description="Disordered" evidence="1">
    <location>
        <begin position="1"/>
        <end position="24"/>
    </location>
</feature>
<dbReference type="SUPFAM" id="SSF53474">
    <property type="entry name" value="alpha/beta-Hydrolases"/>
    <property type="match status" value="1"/>
</dbReference>
<dbReference type="SUPFAM" id="SSF52540">
    <property type="entry name" value="P-loop containing nucleoside triphosphate hydrolases"/>
    <property type="match status" value="1"/>
</dbReference>
<reference evidence="3" key="1">
    <citation type="submission" date="2023-06" db="EMBL/GenBank/DDBJ databases">
        <title>Genome-scale phylogeny and comparative genomics of the fungal order Sordariales.</title>
        <authorList>
            <consortium name="Lawrence Berkeley National Laboratory"/>
            <person name="Hensen N."/>
            <person name="Bonometti L."/>
            <person name="Westerberg I."/>
            <person name="Brannstrom I.O."/>
            <person name="Guillou S."/>
            <person name="Cros-Aarteil S."/>
            <person name="Calhoun S."/>
            <person name="Haridas S."/>
            <person name="Kuo A."/>
            <person name="Mondo S."/>
            <person name="Pangilinan J."/>
            <person name="Riley R."/>
            <person name="LaButti K."/>
            <person name="Andreopoulos B."/>
            <person name="Lipzen A."/>
            <person name="Chen C."/>
            <person name="Yanf M."/>
            <person name="Daum C."/>
            <person name="Ng V."/>
            <person name="Clum A."/>
            <person name="Steindorff A."/>
            <person name="Ohm R."/>
            <person name="Martin F."/>
            <person name="Silar P."/>
            <person name="Natvig D."/>
            <person name="Lalanne C."/>
            <person name="Gautier V."/>
            <person name="Ament-velasquez S.L."/>
            <person name="Kruys A."/>
            <person name="Hutchinson M.I."/>
            <person name="Powell A.J."/>
            <person name="Barry K."/>
            <person name="Miller A.N."/>
            <person name="Grigoriev I.V."/>
            <person name="Debuchy R."/>
            <person name="Gladieux P."/>
            <person name="Thoren M.H."/>
            <person name="Johannesson H."/>
        </authorList>
    </citation>
    <scope>NUCLEOTIDE SEQUENCE</scope>
    <source>
        <strain evidence="3">SMH3391-2</strain>
    </source>
</reference>
<proteinExistence type="predicted"/>
<dbReference type="InterPro" id="IPR027417">
    <property type="entry name" value="P-loop_NTPase"/>
</dbReference>
<dbReference type="InterPro" id="IPR055496">
    <property type="entry name" value="DUF7068"/>
</dbReference>
<comment type="caution">
    <text evidence="3">The sequence shown here is derived from an EMBL/GenBank/DDBJ whole genome shotgun (WGS) entry which is preliminary data.</text>
</comment>
<dbReference type="Pfam" id="PF05729">
    <property type="entry name" value="NACHT"/>
    <property type="match status" value="1"/>
</dbReference>
<organism evidence="3 4">
    <name type="scientific">Bombardia bombarda</name>
    <dbReference type="NCBI Taxonomy" id="252184"/>
    <lineage>
        <taxon>Eukaryota</taxon>
        <taxon>Fungi</taxon>
        <taxon>Dikarya</taxon>
        <taxon>Ascomycota</taxon>
        <taxon>Pezizomycotina</taxon>
        <taxon>Sordariomycetes</taxon>
        <taxon>Sordariomycetidae</taxon>
        <taxon>Sordariales</taxon>
        <taxon>Lasiosphaeriaceae</taxon>
        <taxon>Bombardia</taxon>
    </lineage>
</organism>
<evidence type="ECO:0000313" key="3">
    <source>
        <dbReference type="EMBL" id="KAK0624541.1"/>
    </source>
</evidence>
<dbReference type="InterPro" id="IPR011989">
    <property type="entry name" value="ARM-like"/>
</dbReference>
<dbReference type="EMBL" id="JAULSR010000003">
    <property type="protein sequence ID" value="KAK0624541.1"/>
    <property type="molecule type" value="Genomic_DNA"/>
</dbReference>
<dbReference type="PANTHER" id="PTHR46844:SF1">
    <property type="entry name" value="SLR5058 PROTEIN"/>
    <property type="match status" value="1"/>
</dbReference>
<name>A0AA39WZM4_9PEZI</name>
<dbReference type="InterPro" id="IPR016024">
    <property type="entry name" value="ARM-type_fold"/>
</dbReference>
<dbReference type="InterPro" id="IPR029058">
    <property type="entry name" value="AB_hydrolase_fold"/>
</dbReference>
<keyword evidence="4" id="KW-1185">Reference proteome</keyword>
<evidence type="ECO:0000313" key="4">
    <source>
        <dbReference type="Proteomes" id="UP001174934"/>
    </source>
</evidence>
<dbReference type="Gene3D" id="1.25.10.10">
    <property type="entry name" value="Leucine-rich Repeat Variant"/>
    <property type="match status" value="2"/>
</dbReference>
<dbReference type="Proteomes" id="UP001174934">
    <property type="component" value="Unassembled WGS sequence"/>
</dbReference>
<accession>A0AA39WZM4</accession>
<gene>
    <name evidence="3" type="ORF">B0T17DRAFT_576975</name>
</gene>
<protein>
    <recommendedName>
        <fullName evidence="2">NACHT domain-containing protein</fullName>
    </recommendedName>
</protein>
<dbReference type="PROSITE" id="PS50837">
    <property type="entry name" value="NACHT"/>
    <property type="match status" value="1"/>
</dbReference>